<keyword evidence="13 16" id="KW-0067">ATP-binding</keyword>
<keyword evidence="11 16" id="KW-0808">Transferase</keyword>
<comment type="similarity">
    <text evidence="4 16">Belongs to the ATP phosphoribosyltransferase family. Short subfamily.</text>
</comment>
<organism evidence="18 19">
    <name type="scientific">Salisediminibacterium beveridgei</name>
    <dbReference type="NCBI Taxonomy" id="632773"/>
    <lineage>
        <taxon>Bacteria</taxon>
        <taxon>Bacillati</taxon>
        <taxon>Bacillota</taxon>
        <taxon>Bacilli</taxon>
        <taxon>Bacillales</taxon>
        <taxon>Bacillaceae</taxon>
        <taxon>Salisediminibacterium</taxon>
    </lineage>
</organism>
<evidence type="ECO:0000256" key="5">
    <source>
        <dbReference type="ARBA" id="ARBA00011496"/>
    </source>
</evidence>
<dbReference type="FunFam" id="3.40.190.10:FF:000011">
    <property type="entry name" value="ATP phosphoribosyltransferase"/>
    <property type="match status" value="1"/>
</dbReference>
<dbReference type="InterPro" id="IPR024893">
    <property type="entry name" value="ATP_PRibTrfase_HisG_short"/>
</dbReference>
<dbReference type="KEGG" id="bbev:BBEV_0570"/>
<keyword evidence="9 16" id="KW-0028">Amino-acid biosynthesis</keyword>
<dbReference type="EMBL" id="CP012502">
    <property type="protein sequence ID" value="AOM81963.1"/>
    <property type="molecule type" value="Genomic_DNA"/>
</dbReference>
<comment type="pathway">
    <text evidence="3 16">Amino-acid biosynthesis; L-histidine biosynthesis; L-histidine from 5-phospho-alpha-D-ribose 1-diphosphate: step 1/9.</text>
</comment>
<dbReference type="AlphaFoldDB" id="A0A1D7QSI3"/>
<evidence type="ECO:0000256" key="12">
    <source>
        <dbReference type="ARBA" id="ARBA00022741"/>
    </source>
</evidence>
<dbReference type="Pfam" id="PF01634">
    <property type="entry name" value="HisG"/>
    <property type="match status" value="1"/>
</dbReference>
<evidence type="ECO:0000313" key="18">
    <source>
        <dbReference type="EMBL" id="AOM81963.1"/>
    </source>
</evidence>
<keyword evidence="19" id="KW-1185">Reference proteome</keyword>
<dbReference type="InterPro" id="IPR018198">
    <property type="entry name" value="ATP_PRibTrfase_CS"/>
</dbReference>
<dbReference type="SUPFAM" id="SSF53850">
    <property type="entry name" value="Periplasmic binding protein-like II"/>
    <property type="match status" value="1"/>
</dbReference>
<evidence type="ECO:0000256" key="11">
    <source>
        <dbReference type="ARBA" id="ARBA00022679"/>
    </source>
</evidence>
<keyword evidence="14 16" id="KW-0368">Histidine biosynthesis</keyword>
<dbReference type="CDD" id="cd13595">
    <property type="entry name" value="PBP2_HisGs"/>
    <property type="match status" value="1"/>
</dbReference>
<evidence type="ECO:0000256" key="9">
    <source>
        <dbReference type="ARBA" id="ARBA00022605"/>
    </source>
</evidence>
<sequence>MMQEDLLTVAMPKGRIFDEAVDLLRKADYPIPPEFEDSRKLIIDVPEANLRFILAKPMDVPTYVEHGVADVGVAGKDVMIEEKRDIYEVLDLKISACYMAVAARKGYNKSHEVAPKIASKYPNLTSEYFRQKGEQVEIIKLNGSIELAPIVGLADRIVDIVSTGQTLKENGLVEIEEMIQITSRFIVNPVSYRTKAAMIDTMVDRLDEVINGKGREAE</sequence>
<name>A0A1D7QSI3_9BACI</name>
<dbReference type="Gene3D" id="3.40.190.10">
    <property type="entry name" value="Periplasmic binding protein-like II"/>
    <property type="match status" value="2"/>
</dbReference>
<comment type="domain">
    <text evidence="16">Lacks the C-terminal regulatory region which is replaced by HisZ.</text>
</comment>
<keyword evidence="12 16" id="KW-0547">Nucleotide-binding</keyword>
<dbReference type="PROSITE" id="PS01316">
    <property type="entry name" value="ATP_P_PHORIBOSYLTR"/>
    <property type="match status" value="1"/>
</dbReference>
<evidence type="ECO:0000256" key="6">
    <source>
        <dbReference type="ARBA" id="ARBA00011946"/>
    </source>
</evidence>
<dbReference type="Proteomes" id="UP000094463">
    <property type="component" value="Chromosome"/>
</dbReference>
<dbReference type="UniPathway" id="UPA00031">
    <property type="reaction ID" value="UER00006"/>
</dbReference>
<keyword evidence="8 16" id="KW-0963">Cytoplasm</keyword>
<evidence type="ECO:0000256" key="8">
    <source>
        <dbReference type="ARBA" id="ARBA00022490"/>
    </source>
</evidence>
<evidence type="ECO:0000256" key="2">
    <source>
        <dbReference type="ARBA" id="ARBA00004496"/>
    </source>
</evidence>
<dbReference type="PATRIC" id="fig|632773.3.peg.614"/>
<dbReference type="EC" id="2.4.2.17" evidence="6 16"/>
<evidence type="ECO:0000256" key="3">
    <source>
        <dbReference type="ARBA" id="ARBA00004667"/>
    </source>
</evidence>
<dbReference type="GO" id="GO:0005737">
    <property type="term" value="C:cytoplasm"/>
    <property type="evidence" value="ECO:0007669"/>
    <property type="project" value="UniProtKB-SubCell"/>
</dbReference>
<evidence type="ECO:0000256" key="10">
    <source>
        <dbReference type="ARBA" id="ARBA00022676"/>
    </source>
</evidence>
<evidence type="ECO:0000256" key="1">
    <source>
        <dbReference type="ARBA" id="ARBA00000915"/>
    </source>
</evidence>
<dbReference type="InterPro" id="IPR001348">
    <property type="entry name" value="ATP_PRibTrfase_HisG"/>
</dbReference>
<evidence type="ECO:0000256" key="4">
    <source>
        <dbReference type="ARBA" id="ARBA00009489"/>
    </source>
</evidence>
<dbReference type="GO" id="GO:0005524">
    <property type="term" value="F:ATP binding"/>
    <property type="evidence" value="ECO:0007669"/>
    <property type="project" value="UniProtKB-KW"/>
</dbReference>
<comment type="subcellular location">
    <subcellularLocation>
        <location evidence="2 16">Cytoplasm</location>
    </subcellularLocation>
</comment>
<comment type="subunit">
    <text evidence="5 16">Heteromultimer composed of HisG and HisZ subunits.</text>
</comment>
<keyword evidence="10 16" id="KW-0328">Glycosyltransferase</keyword>
<gene>
    <name evidence="16 18" type="primary">hisG</name>
    <name evidence="18" type="ORF">BBEV_0570</name>
</gene>
<proteinExistence type="inferred from homology"/>
<dbReference type="STRING" id="632773.BBEV_0570"/>
<evidence type="ECO:0000256" key="15">
    <source>
        <dbReference type="ARBA" id="ARBA00024861"/>
    </source>
</evidence>
<evidence type="ECO:0000256" key="13">
    <source>
        <dbReference type="ARBA" id="ARBA00022840"/>
    </source>
</evidence>
<dbReference type="GO" id="GO:0000105">
    <property type="term" value="P:L-histidine biosynthetic process"/>
    <property type="evidence" value="ECO:0007669"/>
    <property type="project" value="UniProtKB-UniRule"/>
</dbReference>
<comment type="function">
    <text evidence="15 16">Catalyzes the condensation of ATP and 5-phosphoribose 1-diphosphate to form N'-(5'-phosphoribosyl)-ATP (PR-ATP). Has a crucial role in the pathway because the rate of histidine biosynthesis seems to be controlled primarily by regulation of HisG enzymatic activity.</text>
</comment>
<evidence type="ECO:0000256" key="14">
    <source>
        <dbReference type="ARBA" id="ARBA00023102"/>
    </source>
</evidence>
<comment type="catalytic activity">
    <reaction evidence="1 16">
        <text>1-(5-phospho-beta-D-ribosyl)-ATP + diphosphate = 5-phospho-alpha-D-ribose 1-diphosphate + ATP</text>
        <dbReference type="Rhea" id="RHEA:18473"/>
        <dbReference type="ChEBI" id="CHEBI:30616"/>
        <dbReference type="ChEBI" id="CHEBI:33019"/>
        <dbReference type="ChEBI" id="CHEBI:58017"/>
        <dbReference type="ChEBI" id="CHEBI:73183"/>
        <dbReference type="EC" id="2.4.2.17"/>
    </reaction>
</comment>
<protein>
    <recommendedName>
        <fullName evidence="7 16">ATP phosphoribosyltransferase</fullName>
        <shortName evidence="16">ATP-PRT</shortName>
        <shortName evidence="16">ATP-PRTase</shortName>
        <ecNumber evidence="6 16">2.4.2.17</ecNumber>
    </recommendedName>
</protein>
<evidence type="ECO:0000256" key="16">
    <source>
        <dbReference type="HAMAP-Rule" id="MF_01018"/>
    </source>
</evidence>
<accession>A0A1D7QSI3</accession>
<dbReference type="GO" id="GO:0003879">
    <property type="term" value="F:ATP phosphoribosyltransferase activity"/>
    <property type="evidence" value="ECO:0007669"/>
    <property type="project" value="UniProtKB-UniRule"/>
</dbReference>
<evidence type="ECO:0000313" key="19">
    <source>
        <dbReference type="Proteomes" id="UP000094463"/>
    </source>
</evidence>
<dbReference type="HAMAP" id="MF_01018">
    <property type="entry name" value="HisG_Short"/>
    <property type="match status" value="1"/>
</dbReference>
<reference evidence="18 19" key="1">
    <citation type="submission" date="2015-08" db="EMBL/GenBank/DDBJ databases">
        <title>The complete genome sequence of Bacillus beveridgei MLTeJB.</title>
        <authorList>
            <person name="Hanson T.E."/>
            <person name="Mesa C."/>
            <person name="Basesman S.M."/>
            <person name="Oremland R.S."/>
        </authorList>
    </citation>
    <scope>NUCLEOTIDE SEQUENCE [LARGE SCALE GENOMIC DNA]</scope>
    <source>
        <strain evidence="18 19">MLTeJB</strain>
    </source>
</reference>
<dbReference type="NCBIfam" id="TIGR00070">
    <property type="entry name" value="hisG"/>
    <property type="match status" value="1"/>
</dbReference>
<evidence type="ECO:0000256" key="7">
    <source>
        <dbReference type="ARBA" id="ARBA00020998"/>
    </source>
</evidence>
<dbReference type="PANTHER" id="PTHR21403:SF8">
    <property type="entry name" value="ATP PHOSPHORIBOSYLTRANSFERASE"/>
    <property type="match status" value="1"/>
</dbReference>
<dbReference type="PANTHER" id="PTHR21403">
    <property type="entry name" value="ATP PHOSPHORIBOSYLTRANSFERASE ATP-PRTASE"/>
    <property type="match status" value="1"/>
</dbReference>
<evidence type="ECO:0000259" key="17">
    <source>
        <dbReference type="Pfam" id="PF01634"/>
    </source>
</evidence>
<feature type="domain" description="ATP phosphoribosyltransferase catalytic" evidence="17">
    <location>
        <begin position="56"/>
        <end position="207"/>
    </location>
</feature>
<dbReference type="InterPro" id="IPR013820">
    <property type="entry name" value="ATP_PRibTrfase_cat"/>
</dbReference>